<protein>
    <submittedName>
        <fullName evidence="1">Uncharacterized protein</fullName>
    </submittedName>
</protein>
<sequence>MCHLELTRHANCTKPEERRHNPPMRIDQSRLGPFHDTREGWVPCKPVLNFQRSHNECLALHLGGFPVLHFEEEIDCKECNYVARERNHWVTFENAARVKAEPCIEVWHQCWDVYRGLWVPCDFCVVGKVGRLQGGLRIRKNPPTPEFKRVTPRD</sequence>
<proteinExistence type="predicted"/>
<dbReference type="AlphaFoldDB" id="A0A8H3UAE4"/>
<evidence type="ECO:0000313" key="2">
    <source>
        <dbReference type="Proteomes" id="UP000447873"/>
    </source>
</evidence>
<dbReference type="Proteomes" id="UP000447873">
    <property type="component" value="Unassembled WGS sequence"/>
</dbReference>
<evidence type="ECO:0000313" key="1">
    <source>
        <dbReference type="EMBL" id="KAE9966841.1"/>
    </source>
</evidence>
<reference evidence="1 2" key="1">
    <citation type="submission" date="2018-12" db="EMBL/GenBank/DDBJ databases">
        <title>Venturia inaequalis Genome Resource.</title>
        <authorList>
            <person name="Lichtner F.J."/>
        </authorList>
    </citation>
    <scope>NUCLEOTIDE SEQUENCE [LARGE SCALE GENOMIC DNA]</scope>
    <source>
        <strain evidence="1 2">120213</strain>
    </source>
</reference>
<comment type="caution">
    <text evidence="1">The sequence shown here is derived from an EMBL/GenBank/DDBJ whole genome shotgun (WGS) entry which is preliminary data.</text>
</comment>
<name>A0A8H3UAE4_VENIN</name>
<accession>A0A8H3UAE4</accession>
<dbReference type="EMBL" id="WNWS01000491">
    <property type="protein sequence ID" value="KAE9966841.1"/>
    <property type="molecule type" value="Genomic_DNA"/>
</dbReference>
<organism evidence="1 2">
    <name type="scientific">Venturia inaequalis</name>
    <name type="common">Apple scab fungus</name>
    <dbReference type="NCBI Taxonomy" id="5025"/>
    <lineage>
        <taxon>Eukaryota</taxon>
        <taxon>Fungi</taxon>
        <taxon>Dikarya</taxon>
        <taxon>Ascomycota</taxon>
        <taxon>Pezizomycotina</taxon>
        <taxon>Dothideomycetes</taxon>
        <taxon>Pleosporomycetidae</taxon>
        <taxon>Venturiales</taxon>
        <taxon>Venturiaceae</taxon>
        <taxon>Venturia</taxon>
    </lineage>
</organism>
<gene>
    <name evidence="1" type="ORF">EG328_008595</name>
</gene>